<evidence type="ECO:0000256" key="8">
    <source>
        <dbReference type="ARBA" id="ARBA00023002"/>
    </source>
</evidence>
<comment type="catalytic activity">
    <reaction evidence="12 13">
        <text>a 2'-deoxyribonucleoside 5'-diphosphate + [thioredoxin]-disulfide + H2O = a ribonucleoside 5'-diphosphate + [thioredoxin]-dithiol</text>
        <dbReference type="Rhea" id="RHEA:23252"/>
        <dbReference type="Rhea" id="RHEA-COMP:10698"/>
        <dbReference type="Rhea" id="RHEA-COMP:10700"/>
        <dbReference type="ChEBI" id="CHEBI:15377"/>
        <dbReference type="ChEBI" id="CHEBI:29950"/>
        <dbReference type="ChEBI" id="CHEBI:50058"/>
        <dbReference type="ChEBI" id="CHEBI:57930"/>
        <dbReference type="ChEBI" id="CHEBI:73316"/>
        <dbReference type="EC" id="1.17.4.1"/>
    </reaction>
</comment>
<name>A0A7C6Z7D7_9FIRM</name>
<dbReference type="GO" id="GO:0004748">
    <property type="term" value="F:ribonucleoside-diphosphate reductase activity, thioredoxin disulfide as acceptor"/>
    <property type="evidence" value="ECO:0007669"/>
    <property type="project" value="UniProtKB-EC"/>
</dbReference>
<evidence type="ECO:0000256" key="10">
    <source>
        <dbReference type="ARBA" id="ARBA00023285"/>
    </source>
</evidence>
<evidence type="ECO:0000256" key="1">
    <source>
        <dbReference type="ARBA" id="ARBA00001922"/>
    </source>
</evidence>
<evidence type="ECO:0000256" key="9">
    <source>
        <dbReference type="ARBA" id="ARBA00023157"/>
    </source>
</evidence>
<evidence type="ECO:0000256" key="7">
    <source>
        <dbReference type="ARBA" id="ARBA00022741"/>
    </source>
</evidence>
<keyword evidence="8 13" id="KW-0560">Oxidoreductase</keyword>
<evidence type="ECO:0000256" key="6">
    <source>
        <dbReference type="ARBA" id="ARBA00022634"/>
    </source>
</evidence>
<keyword evidence="9" id="KW-1015">Disulfide bond</keyword>
<evidence type="ECO:0000256" key="3">
    <source>
        <dbReference type="ARBA" id="ARBA00012274"/>
    </source>
</evidence>
<dbReference type="Proteomes" id="UP000553059">
    <property type="component" value="Unassembled WGS sequence"/>
</dbReference>
<evidence type="ECO:0000256" key="5">
    <source>
        <dbReference type="ARBA" id="ARBA00022628"/>
    </source>
</evidence>
<dbReference type="InterPro" id="IPR013344">
    <property type="entry name" value="RNR_NrdJ/NrdZ"/>
</dbReference>
<evidence type="ECO:0000259" key="14">
    <source>
        <dbReference type="Pfam" id="PF02867"/>
    </source>
</evidence>
<evidence type="ECO:0000313" key="17">
    <source>
        <dbReference type="Proteomes" id="UP000553059"/>
    </source>
</evidence>
<accession>A0A7C6Z7D7</accession>
<comment type="function">
    <text evidence="11 13">Catalyzes the reduction of ribonucleotides to deoxyribonucleotides. May function to provide a pool of deoxyribonucleotide precursors for DNA repair during oxygen limitation and/or for immediate growth after restoration of oxygen.</text>
</comment>
<dbReference type="PANTHER" id="PTHR43371">
    <property type="entry name" value="VITAMIN B12-DEPENDENT RIBONUCLEOTIDE REDUCTASE"/>
    <property type="match status" value="1"/>
</dbReference>
<comment type="cofactor">
    <cofactor evidence="1 13">
        <name>adenosylcob(III)alamin</name>
        <dbReference type="ChEBI" id="CHEBI:18408"/>
    </cofactor>
</comment>
<evidence type="ECO:0000313" key="16">
    <source>
        <dbReference type="EMBL" id="HHY29005.1"/>
    </source>
</evidence>
<dbReference type="GO" id="GO:0071897">
    <property type="term" value="P:DNA biosynthetic process"/>
    <property type="evidence" value="ECO:0007669"/>
    <property type="project" value="UniProtKB-KW"/>
</dbReference>
<dbReference type="PRINTS" id="PR01183">
    <property type="entry name" value="RIBORDTASEM1"/>
</dbReference>
<keyword evidence="5 13" id="KW-0846">Cobalamin</keyword>
<keyword evidence="6 13" id="KW-0237">DNA synthesis</keyword>
<dbReference type="InterPro" id="IPR050862">
    <property type="entry name" value="RdRp_reductase_class-2"/>
</dbReference>
<dbReference type="InterPro" id="IPR024434">
    <property type="entry name" value="TSCPD_dom"/>
</dbReference>
<dbReference type="EMBL" id="DUTF01000426">
    <property type="protein sequence ID" value="HHY29005.1"/>
    <property type="molecule type" value="Genomic_DNA"/>
</dbReference>
<dbReference type="NCBIfam" id="TIGR02504">
    <property type="entry name" value="NrdJ_Z"/>
    <property type="match status" value="1"/>
</dbReference>
<dbReference type="InterPro" id="IPR000788">
    <property type="entry name" value="RNR_lg_C"/>
</dbReference>
<protein>
    <recommendedName>
        <fullName evidence="4 13">Vitamin B12-dependent ribonucleotide reductase</fullName>
        <ecNumber evidence="3 13">1.17.4.1</ecNumber>
    </recommendedName>
</protein>
<dbReference type="SUPFAM" id="SSF51998">
    <property type="entry name" value="PFL-like glycyl radical enzymes"/>
    <property type="match status" value="1"/>
</dbReference>
<sequence length="689" mass="77423">MKVEHWIDSKLGQDSWCGKYQFEGETFEQWLNRVSNRNKEIKQLIISKRFLFGGRILANRGLHKLGRKVCYSNCFVVESPEDSIESIFDCAKKMAKTYSYGGGVGVDISKLSPKGAKVNNAANETSGSVSFMDLYSKVTELIGQNGRRGALMISIDCRHPDLLEFIDIKNDLDKVTKANISIKITGDFMQAVKENREWELEFTRKETGEVIKKIVNAKEVFYKIAENNWKMAEPGLLFWDRIEDYSLLSEDGDLQYLVVNPCTEERLPSGGSCLLGSINLSELVINPFTDYAVFDLKALVDIVRKATVALNEVLDEGLFLLPILEQFENAENWRQIGIGVMGLADMLIKLGIRYGSKESIELCDIIGFTIADTAINESALLACKYGTYPMYSSSVLESSLLKNNTTKHTYELVSKYGLRNSQLLTIAPTDSLSSMLGISGGIEPIFNISYTLKTESLHDKEYYKISTPIVEQYMKLYNITDEKELPDYFVTALTLNYKDRIDMQSVWQKHIDASISSTVNVPEDFTVEEVMDLYLYAWERGLKGVTIYRDNCMRSGILTNTKETLPWGTTIQASEDLIGRKTKIMSGCGSVHVQAWFDPSDGRLTELFLSKGSEGICNSWLTSNSRIISAALRTGLGFDYLIDLLKSAPTCPSYVVRSATKRDTSRGSSCLVVVANALTDMQKDFLNFR</sequence>
<dbReference type="Pfam" id="PF12637">
    <property type="entry name" value="TSCPD"/>
    <property type="match status" value="1"/>
</dbReference>
<evidence type="ECO:0000259" key="15">
    <source>
        <dbReference type="Pfam" id="PF12637"/>
    </source>
</evidence>
<evidence type="ECO:0000256" key="4">
    <source>
        <dbReference type="ARBA" id="ARBA00014409"/>
    </source>
</evidence>
<proteinExistence type="inferred from homology"/>
<dbReference type="PANTHER" id="PTHR43371:SF1">
    <property type="entry name" value="RIBONUCLEOSIDE-DIPHOSPHATE REDUCTASE"/>
    <property type="match status" value="1"/>
</dbReference>
<feature type="domain" description="TSCPD" evidence="15">
    <location>
        <begin position="576"/>
        <end position="680"/>
    </location>
</feature>
<evidence type="ECO:0000256" key="11">
    <source>
        <dbReference type="ARBA" id="ARBA00025437"/>
    </source>
</evidence>
<keyword evidence="10 13" id="KW-0170">Cobalt</keyword>
<feature type="domain" description="Ribonucleotide reductase large subunit C-terminal" evidence="14">
    <location>
        <begin position="72"/>
        <end position="548"/>
    </location>
</feature>
<evidence type="ECO:0000256" key="13">
    <source>
        <dbReference type="RuleBase" id="RU364064"/>
    </source>
</evidence>
<evidence type="ECO:0000256" key="2">
    <source>
        <dbReference type="ARBA" id="ARBA00007405"/>
    </source>
</evidence>
<dbReference type="EC" id="1.17.4.1" evidence="3 13"/>
<comment type="similarity">
    <text evidence="2 13">Belongs to the ribonucleoside diphosphate reductase class-2 family.</text>
</comment>
<dbReference type="Pfam" id="PF02867">
    <property type="entry name" value="Ribonuc_red_lgC"/>
    <property type="match status" value="1"/>
</dbReference>
<dbReference type="GO" id="GO:0000166">
    <property type="term" value="F:nucleotide binding"/>
    <property type="evidence" value="ECO:0007669"/>
    <property type="project" value="UniProtKB-KW"/>
</dbReference>
<dbReference type="AlphaFoldDB" id="A0A7C6Z7D7"/>
<keyword evidence="7 13" id="KW-0547">Nucleotide-binding</keyword>
<reference evidence="16 17" key="1">
    <citation type="journal article" date="2020" name="Biotechnol. Biofuels">
        <title>New insights from the biogas microbiome by comprehensive genome-resolved metagenomics of nearly 1600 species originating from multiple anaerobic digesters.</title>
        <authorList>
            <person name="Campanaro S."/>
            <person name="Treu L."/>
            <person name="Rodriguez-R L.M."/>
            <person name="Kovalovszki A."/>
            <person name="Ziels R.M."/>
            <person name="Maus I."/>
            <person name="Zhu X."/>
            <person name="Kougias P.G."/>
            <person name="Basile A."/>
            <person name="Luo G."/>
            <person name="Schluter A."/>
            <person name="Konstantinidis K.T."/>
            <person name="Angelidaki I."/>
        </authorList>
    </citation>
    <scope>NUCLEOTIDE SEQUENCE [LARGE SCALE GENOMIC DNA]</scope>
    <source>
        <strain evidence="16">AS05jafATM_4</strain>
    </source>
</reference>
<evidence type="ECO:0000256" key="12">
    <source>
        <dbReference type="ARBA" id="ARBA00047754"/>
    </source>
</evidence>
<gene>
    <name evidence="16" type="ORF">GX523_20105</name>
</gene>
<organism evidence="16 17">
    <name type="scientific">Desulfitobacterium dehalogenans</name>
    <dbReference type="NCBI Taxonomy" id="36854"/>
    <lineage>
        <taxon>Bacteria</taxon>
        <taxon>Bacillati</taxon>
        <taxon>Bacillota</taxon>
        <taxon>Clostridia</taxon>
        <taxon>Eubacteriales</taxon>
        <taxon>Desulfitobacteriaceae</taxon>
        <taxon>Desulfitobacterium</taxon>
    </lineage>
</organism>
<dbReference type="Gene3D" id="3.20.70.20">
    <property type="match status" value="1"/>
</dbReference>
<comment type="caution">
    <text evidence="16">The sequence shown here is derived from an EMBL/GenBank/DDBJ whole genome shotgun (WGS) entry which is preliminary data.</text>
</comment>
<dbReference type="GO" id="GO:0031419">
    <property type="term" value="F:cobalamin binding"/>
    <property type="evidence" value="ECO:0007669"/>
    <property type="project" value="UniProtKB-KW"/>
</dbReference>
<dbReference type="CDD" id="cd02888">
    <property type="entry name" value="RNR_II_dimer"/>
    <property type="match status" value="1"/>
</dbReference>